<reference evidence="1" key="1">
    <citation type="submission" date="2022-09" db="EMBL/GenBank/DDBJ databases">
        <title>A Global Phylogenomic Analysis of the Shiitake Genus Lentinula.</title>
        <authorList>
            <consortium name="DOE Joint Genome Institute"/>
            <person name="Sierra-Patev S."/>
            <person name="Min B."/>
            <person name="Naranjo-Ortiz M."/>
            <person name="Looney B."/>
            <person name="Konkel Z."/>
            <person name="Slot J.C."/>
            <person name="Sakamoto Y."/>
            <person name="Steenwyk J.L."/>
            <person name="Rokas A."/>
            <person name="Carro J."/>
            <person name="Camarero S."/>
            <person name="Ferreira P."/>
            <person name="Molpeceres G."/>
            <person name="Ruiz-Duenas F.J."/>
            <person name="Serrano A."/>
            <person name="Henrissat B."/>
            <person name="Drula E."/>
            <person name="Hughes K.W."/>
            <person name="Mata J.L."/>
            <person name="Ishikawa N.K."/>
            <person name="Vargas-Isla R."/>
            <person name="Ushijima S."/>
            <person name="Smith C.A."/>
            <person name="Ahrendt S."/>
            <person name="Andreopoulos W."/>
            <person name="He G."/>
            <person name="Labutti K."/>
            <person name="Lipzen A."/>
            <person name="Ng V."/>
            <person name="Riley R."/>
            <person name="Sandor L."/>
            <person name="Barry K."/>
            <person name="Martinez A.T."/>
            <person name="Xiao Y."/>
            <person name="Gibbons J.G."/>
            <person name="Terashima K."/>
            <person name="Grigoriev I.V."/>
            <person name="Hibbett D.S."/>
        </authorList>
    </citation>
    <scope>NUCLEOTIDE SEQUENCE</scope>
    <source>
        <strain evidence="1">TMI1499</strain>
    </source>
</reference>
<dbReference type="EMBL" id="MU796511">
    <property type="protein sequence ID" value="KAJ3803939.1"/>
    <property type="molecule type" value="Genomic_DNA"/>
</dbReference>
<gene>
    <name evidence="1" type="ORF">F5876DRAFT_71036</name>
</gene>
<evidence type="ECO:0000313" key="1">
    <source>
        <dbReference type="EMBL" id="KAJ3803939.1"/>
    </source>
</evidence>
<proteinExistence type="predicted"/>
<organism evidence="1 2">
    <name type="scientific">Lentinula aff. lateritia</name>
    <dbReference type="NCBI Taxonomy" id="2804960"/>
    <lineage>
        <taxon>Eukaryota</taxon>
        <taxon>Fungi</taxon>
        <taxon>Dikarya</taxon>
        <taxon>Basidiomycota</taxon>
        <taxon>Agaricomycotina</taxon>
        <taxon>Agaricomycetes</taxon>
        <taxon>Agaricomycetidae</taxon>
        <taxon>Agaricales</taxon>
        <taxon>Marasmiineae</taxon>
        <taxon>Omphalotaceae</taxon>
        <taxon>Lentinula</taxon>
    </lineage>
</organism>
<dbReference type="Proteomes" id="UP001163835">
    <property type="component" value="Unassembled WGS sequence"/>
</dbReference>
<accession>A0ACC1THB6</accession>
<comment type="caution">
    <text evidence="1">The sequence shown here is derived from an EMBL/GenBank/DDBJ whole genome shotgun (WGS) entry which is preliminary data.</text>
</comment>
<protein>
    <submittedName>
        <fullName evidence="1">Uncharacterized protein</fullName>
    </submittedName>
</protein>
<name>A0ACC1THB6_9AGAR</name>
<evidence type="ECO:0000313" key="2">
    <source>
        <dbReference type="Proteomes" id="UP001163835"/>
    </source>
</evidence>
<keyword evidence="2" id="KW-1185">Reference proteome</keyword>
<sequence length="463" mass="51757">MVRYFAQDHLKSLLMPLTWRESDRFQIEEGTTDSNAKCPITSVSLSFDAHYLAVCLGVQIQVWDLLDDTIQVPKTSVEVDTITNFITWFPKSPRLATAHDEGPVYVFTIEKTGVDVDCCQRNIGVESPATYIAILDEETMAVALAALVRIQKLAVVSREKLIEGNREKRWNTVGQLLSPRNGSHLVKSIHALAEGKVLVAYENNHVVVWQINSNATGSIHPQIINEFPLPDHVSSTYKIFEFGTGAVSLQATLHPRTRDTMKAPQRISTAIFLPPHGNAIIGGGVGQMVLFDDHGSRLQNLSFKDESEQQFTSEQANRAHVTPQSISCIYKSDIDIGLLASAINLDKQSEVIIWRTMENYKKTTPYEVKGPGPAFKFILTKRIAIIEGNITFCNGPLLCLTQVEIRARTAGYPPHTHQKVSEDMSSILSSILLLGKHIRRNIALNCQKRQIFLREMNIWPSDT</sequence>